<evidence type="ECO:0000313" key="3">
    <source>
        <dbReference type="Proteomes" id="UP000323856"/>
    </source>
</evidence>
<dbReference type="Proteomes" id="UP000323856">
    <property type="component" value="Unassembled WGS sequence"/>
</dbReference>
<comment type="caution">
    <text evidence="2">The sequence shown here is derived from an EMBL/GenBank/DDBJ whole genome shotgun (WGS) entry which is preliminary data.</text>
</comment>
<reference evidence="2 3" key="1">
    <citation type="submission" date="2019-07" db="EMBL/GenBank/DDBJ databases">
        <title>Analysis of the biochemical properties, biological activity and biotechnological potential of siderophores and biosurfactants produced by Antarctic psychrotolerant bacteria.</title>
        <authorList>
            <person name="Styczynski M."/>
            <person name="Krucon T."/>
            <person name="Decewicz P."/>
            <person name="Dziewit L."/>
        </authorList>
    </citation>
    <scope>NUCLEOTIDE SEQUENCE [LARGE SCALE GENOMIC DNA]</scope>
    <source>
        <strain evidence="2 3">ANT_H27</strain>
    </source>
</reference>
<accession>A0A5B0EER4</accession>
<keyword evidence="1" id="KW-1133">Transmembrane helix</keyword>
<evidence type="ECO:0000256" key="1">
    <source>
        <dbReference type="SAM" id="Phobius"/>
    </source>
</evidence>
<dbReference type="EMBL" id="VOBL01000011">
    <property type="protein sequence ID" value="KAA0976280.1"/>
    <property type="molecule type" value="Genomic_DNA"/>
</dbReference>
<keyword evidence="1" id="KW-0472">Membrane</keyword>
<name>A0A5B0EER4_9MICC</name>
<gene>
    <name evidence="2" type="ORF">FQ154_11850</name>
</gene>
<evidence type="ECO:0000313" key="2">
    <source>
        <dbReference type="EMBL" id="KAA0976280.1"/>
    </source>
</evidence>
<dbReference type="AlphaFoldDB" id="A0A5B0EER4"/>
<feature type="transmembrane region" description="Helical" evidence="1">
    <location>
        <begin position="60"/>
        <end position="78"/>
    </location>
</feature>
<protein>
    <submittedName>
        <fullName evidence="2">Uncharacterized protein</fullName>
    </submittedName>
</protein>
<dbReference type="RefSeq" id="WP_149619855.1">
    <property type="nucleotide sequence ID" value="NZ_VOBL01000011.1"/>
</dbReference>
<organism evidence="2 3">
    <name type="scientific">Paeniglutamicibacter gangotriensis</name>
    <dbReference type="NCBI Taxonomy" id="254787"/>
    <lineage>
        <taxon>Bacteria</taxon>
        <taxon>Bacillati</taxon>
        <taxon>Actinomycetota</taxon>
        <taxon>Actinomycetes</taxon>
        <taxon>Micrococcales</taxon>
        <taxon>Micrococcaceae</taxon>
        <taxon>Paeniglutamicibacter</taxon>
    </lineage>
</organism>
<sequence length="93" mass="9671">MTVLAVVAGAVGIAAWFAGPAPRTGYFLGTSTKTFAVTGLIVLGVGLPRLSASNEPWWDLAITLVGAVVLGILAAVLLRRRIDREIPDSLEGL</sequence>
<proteinExistence type="predicted"/>
<keyword evidence="1" id="KW-0812">Transmembrane</keyword>